<dbReference type="GO" id="GO:0006635">
    <property type="term" value="P:fatty acid beta-oxidation"/>
    <property type="evidence" value="ECO:0007669"/>
    <property type="project" value="TreeGrafter"/>
</dbReference>
<dbReference type="PROSITE" id="PS00737">
    <property type="entry name" value="THIOLASE_2"/>
    <property type="match status" value="1"/>
</dbReference>
<dbReference type="InterPro" id="IPR002155">
    <property type="entry name" value="Thiolase"/>
</dbReference>
<dbReference type="FunFam" id="3.40.47.10:FF:000007">
    <property type="entry name" value="acetyl-CoA acetyltransferase, mitochondrial"/>
    <property type="match status" value="1"/>
</dbReference>
<evidence type="ECO:0000256" key="7">
    <source>
        <dbReference type="ARBA" id="ARBA00022958"/>
    </source>
</evidence>
<keyword evidence="6" id="KW-0809">Transit peptide</keyword>
<comment type="similarity">
    <text evidence="1 10">Belongs to the thiolase-like superfamily. Thiolase family.</text>
</comment>
<dbReference type="Pfam" id="PF00108">
    <property type="entry name" value="Thiolase_N"/>
    <property type="match status" value="1"/>
</dbReference>
<sequence>MFKYVNITFLYYLSAYYKMVILAEEIIRKHMKEVVIVSVARTPIGSFLGSLSSIPAPKLGAVAIKGALEKINLNPAMVEEVFMGNVVSAGVGQAPARQAAIFAGIPNTVPCTTINKVCSSGMKAIMLAAQTIALGDAEVVVAGGMENMSMIPHYQHARTGNKFGSITLEDGLQKDGLVDAYQKVAMGVCADDCATQYGFSREDQDAFAIESYTRSANAWNQGKYADEIVPVEIPQRRGEPIIFSEDEEYKNVKMEKIPALRAAFTKEGTVTAANASTINDGGAALVLMSLEKSIELNLKPLAKIKGYADAAHEPEWFTTAPAKALPKALSKANISIDAVDYFELNEAFSVVGLANMKILDLQADKVNVNGGAVSLGHPLGVSGARIVIALTSILKQKNAKIGAAAICNGGGGASAIVIERM</sequence>
<dbReference type="Pfam" id="PF02803">
    <property type="entry name" value="Thiolase_C"/>
    <property type="match status" value="1"/>
</dbReference>
<organism evidence="13 14">
    <name type="scientific">Tenacibaculum finnmarkense genomovar ulcerans</name>
    <dbReference type="NCBI Taxonomy" id="2781388"/>
    <lineage>
        <taxon>Bacteria</taxon>
        <taxon>Pseudomonadati</taxon>
        <taxon>Bacteroidota</taxon>
        <taxon>Flavobacteriia</taxon>
        <taxon>Flavobacteriales</taxon>
        <taxon>Flavobacteriaceae</taxon>
        <taxon>Tenacibaculum</taxon>
        <taxon>Tenacibaculum finnmarkense</taxon>
    </lineage>
</organism>
<dbReference type="CDD" id="cd00751">
    <property type="entry name" value="thiolase"/>
    <property type="match status" value="1"/>
</dbReference>
<dbReference type="AlphaFoldDB" id="A0A2I2M865"/>
<dbReference type="InterPro" id="IPR016039">
    <property type="entry name" value="Thiolase-like"/>
</dbReference>
<keyword evidence="4 10" id="KW-0808">Transferase</keyword>
<evidence type="ECO:0000256" key="3">
    <source>
        <dbReference type="ARBA" id="ARBA00012705"/>
    </source>
</evidence>
<evidence type="ECO:0000256" key="8">
    <source>
        <dbReference type="ARBA" id="ARBA00023315"/>
    </source>
</evidence>
<dbReference type="SUPFAM" id="SSF53901">
    <property type="entry name" value="Thiolase-like"/>
    <property type="match status" value="2"/>
</dbReference>
<dbReference type="PIRSF" id="PIRSF000429">
    <property type="entry name" value="Ac-CoA_Ac_transf"/>
    <property type="match status" value="1"/>
</dbReference>
<evidence type="ECO:0000256" key="10">
    <source>
        <dbReference type="RuleBase" id="RU003557"/>
    </source>
</evidence>
<dbReference type="PROSITE" id="PS00098">
    <property type="entry name" value="THIOLASE_1"/>
    <property type="match status" value="1"/>
</dbReference>
<dbReference type="GO" id="GO:0046872">
    <property type="term" value="F:metal ion binding"/>
    <property type="evidence" value="ECO:0007669"/>
    <property type="project" value="UniProtKB-KW"/>
</dbReference>
<gene>
    <name evidence="13" type="primary">phbA</name>
    <name evidence="13" type="ORF">TNO010_220174</name>
</gene>
<dbReference type="PANTHER" id="PTHR18919:SF156">
    <property type="entry name" value="ACETYL-COA ACETYLTRANSFERASE, MITOCHONDRIAL"/>
    <property type="match status" value="1"/>
</dbReference>
<evidence type="ECO:0000256" key="2">
    <source>
        <dbReference type="ARBA" id="ARBA00011881"/>
    </source>
</evidence>
<protein>
    <recommendedName>
        <fullName evidence="3">acetyl-CoA C-acetyltransferase</fullName>
        <ecNumber evidence="3">2.3.1.9</ecNumber>
    </recommendedName>
</protein>
<evidence type="ECO:0000256" key="5">
    <source>
        <dbReference type="ARBA" id="ARBA00022723"/>
    </source>
</evidence>
<accession>A0A2I2M865</accession>
<dbReference type="Proteomes" id="UP000490060">
    <property type="component" value="Unassembled WGS sequence"/>
</dbReference>
<evidence type="ECO:0000259" key="11">
    <source>
        <dbReference type="Pfam" id="PF00108"/>
    </source>
</evidence>
<evidence type="ECO:0000256" key="9">
    <source>
        <dbReference type="PIRSR" id="PIRSR000429-1"/>
    </source>
</evidence>
<evidence type="ECO:0000259" key="12">
    <source>
        <dbReference type="Pfam" id="PF02803"/>
    </source>
</evidence>
<dbReference type="EMBL" id="OENE01000015">
    <property type="protein sequence ID" value="SOU88735.1"/>
    <property type="molecule type" value="Genomic_DNA"/>
</dbReference>
<dbReference type="InterPro" id="IPR020615">
    <property type="entry name" value="Thiolase_acyl_enz_int_AS"/>
</dbReference>
<evidence type="ECO:0000256" key="1">
    <source>
        <dbReference type="ARBA" id="ARBA00010982"/>
    </source>
</evidence>
<dbReference type="InterPro" id="IPR020610">
    <property type="entry name" value="Thiolase_AS"/>
</dbReference>
<evidence type="ECO:0000256" key="4">
    <source>
        <dbReference type="ARBA" id="ARBA00022679"/>
    </source>
</evidence>
<evidence type="ECO:0000313" key="14">
    <source>
        <dbReference type="Proteomes" id="UP000490060"/>
    </source>
</evidence>
<name>A0A2I2M865_9FLAO</name>
<reference evidence="13 14" key="1">
    <citation type="submission" date="2017-11" db="EMBL/GenBank/DDBJ databases">
        <authorList>
            <person name="Duchaud E."/>
        </authorList>
    </citation>
    <scope>NUCLEOTIDE SEQUENCE [LARGE SCALE GENOMIC DNA]</scope>
    <source>
        <strain evidence="13 14">TNO010</strain>
    </source>
</reference>
<feature type="active site" description="Acyl-thioester intermediate" evidence="9">
    <location>
        <position position="118"/>
    </location>
</feature>
<comment type="subunit">
    <text evidence="2">Homotetramer.</text>
</comment>
<keyword evidence="5" id="KW-0479">Metal-binding</keyword>
<dbReference type="InterPro" id="IPR020617">
    <property type="entry name" value="Thiolase_C"/>
</dbReference>
<feature type="domain" description="Thiolase N-terminal" evidence="11">
    <location>
        <begin position="34"/>
        <end position="289"/>
    </location>
</feature>
<dbReference type="NCBIfam" id="TIGR01930">
    <property type="entry name" value="AcCoA-C-Actrans"/>
    <property type="match status" value="1"/>
</dbReference>
<evidence type="ECO:0000256" key="6">
    <source>
        <dbReference type="ARBA" id="ARBA00022946"/>
    </source>
</evidence>
<feature type="active site" description="Proton acceptor" evidence="9">
    <location>
        <position position="377"/>
    </location>
</feature>
<keyword evidence="7" id="KW-0630">Potassium</keyword>
<dbReference type="InterPro" id="IPR020616">
    <property type="entry name" value="Thiolase_N"/>
</dbReference>
<proteinExistence type="inferred from homology"/>
<evidence type="ECO:0000313" key="13">
    <source>
        <dbReference type="EMBL" id="SOU88735.1"/>
    </source>
</evidence>
<dbReference type="GO" id="GO:0003985">
    <property type="term" value="F:acetyl-CoA C-acetyltransferase activity"/>
    <property type="evidence" value="ECO:0007669"/>
    <property type="project" value="UniProtKB-EC"/>
</dbReference>
<feature type="active site" description="Proton acceptor" evidence="9">
    <location>
        <position position="407"/>
    </location>
</feature>
<dbReference type="InterPro" id="IPR020613">
    <property type="entry name" value="Thiolase_CS"/>
</dbReference>
<dbReference type="PANTHER" id="PTHR18919">
    <property type="entry name" value="ACETYL-COA C-ACYLTRANSFERASE"/>
    <property type="match status" value="1"/>
</dbReference>
<keyword evidence="8 10" id="KW-0012">Acyltransferase</keyword>
<dbReference type="Gene3D" id="3.40.47.10">
    <property type="match status" value="1"/>
</dbReference>
<dbReference type="EC" id="2.3.1.9" evidence="3"/>
<feature type="domain" description="Thiolase C-terminal" evidence="12">
    <location>
        <begin position="298"/>
        <end position="420"/>
    </location>
</feature>
<dbReference type="PROSITE" id="PS00099">
    <property type="entry name" value="THIOLASE_3"/>
    <property type="match status" value="1"/>
</dbReference>